<comment type="caution">
    <text evidence="1">The sequence shown here is derived from an EMBL/GenBank/DDBJ whole genome shotgun (WGS) entry which is preliminary data.</text>
</comment>
<proteinExistence type="predicted"/>
<dbReference type="Proteomes" id="UP000683360">
    <property type="component" value="Unassembled WGS sequence"/>
</dbReference>
<keyword evidence="2" id="KW-1185">Reference proteome</keyword>
<name>A0A8S3R0C1_MYTED</name>
<evidence type="ECO:0000313" key="2">
    <source>
        <dbReference type="Proteomes" id="UP000683360"/>
    </source>
</evidence>
<protein>
    <submittedName>
        <fullName evidence="1">Uncharacterized protein</fullName>
    </submittedName>
</protein>
<organism evidence="1 2">
    <name type="scientific">Mytilus edulis</name>
    <name type="common">Blue mussel</name>
    <dbReference type="NCBI Taxonomy" id="6550"/>
    <lineage>
        <taxon>Eukaryota</taxon>
        <taxon>Metazoa</taxon>
        <taxon>Spiralia</taxon>
        <taxon>Lophotrochozoa</taxon>
        <taxon>Mollusca</taxon>
        <taxon>Bivalvia</taxon>
        <taxon>Autobranchia</taxon>
        <taxon>Pteriomorphia</taxon>
        <taxon>Mytilida</taxon>
        <taxon>Mytiloidea</taxon>
        <taxon>Mytilidae</taxon>
        <taxon>Mytilinae</taxon>
        <taxon>Mytilus</taxon>
    </lineage>
</organism>
<gene>
    <name evidence="1" type="ORF">MEDL_13381</name>
</gene>
<reference evidence="1" key="1">
    <citation type="submission" date="2021-03" db="EMBL/GenBank/DDBJ databases">
        <authorList>
            <person name="Bekaert M."/>
        </authorList>
    </citation>
    <scope>NUCLEOTIDE SEQUENCE</scope>
</reference>
<dbReference type="OrthoDB" id="6153305at2759"/>
<dbReference type="AlphaFoldDB" id="A0A8S3R0C1"/>
<accession>A0A8S3R0C1</accession>
<sequence>MATSYAEAARDENKYKNKNDDCKIGNVKPIFLLETDVFDDFDKALERRARSINTSNVDTNEEDGVEQPREVRPPLRLLNDHSDSVVTLGDNIVIDDTPANKSRRWDALHCIQSQLAAVPLKDKQRNRNVMVLGTSDKVAILDIAKPICEDVLYLKRSALTSQFERYFTVVGSFNNLPLENHCLEESKSGALTSLKVHNSYEMAVMKSKLALDTSNVESEDQGETQRDSIVNVQANSPVNVQPVQTKSRKIKRPQNMPILQMAIFAGPLSPTPAVSPTPALSPGLSPTLYCHQLQVVDFQDMLVIDNYLDLMQI</sequence>
<evidence type="ECO:0000313" key="1">
    <source>
        <dbReference type="EMBL" id="CAG2198653.1"/>
    </source>
</evidence>
<dbReference type="EMBL" id="CAJPWZ010000692">
    <property type="protein sequence ID" value="CAG2198653.1"/>
    <property type="molecule type" value="Genomic_DNA"/>
</dbReference>